<dbReference type="CDD" id="cd00472">
    <property type="entry name" value="Ribosomal_L24e_L24"/>
    <property type="match status" value="1"/>
</dbReference>
<dbReference type="RefSeq" id="XP_068367377.1">
    <property type="nucleotide sequence ID" value="XM_068514642.1"/>
</dbReference>
<evidence type="ECO:0000259" key="5">
    <source>
        <dbReference type="Pfam" id="PF01246"/>
    </source>
</evidence>
<dbReference type="GO" id="GO:0003729">
    <property type="term" value="F:mRNA binding"/>
    <property type="evidence" value="ECO:0007669"/>
    <property type="project" value="TreeGrafter"/>
</dbReference>
<dbReference type="PANTHER" id="PTHR10792">
    <property type="entry name" value="60S RIBOSOMAL PROTEIN L24"/>
    <property type="match status" value="1"/>
</dbReference>
<keyword evidence="3" id="KW-0687">Ribonucleoprotein</keyword>
<dbReference type="InterPro" id="IPR038630">
    <property type="entry name" value="L24e/L24_sf"/>
</dbReference>
<dbReference type="OrthoDB" id="1727108at2759"/>
<dbReference type="InterPro" id="IPR056366">
    <property type="entry name" value="Ribosomal_eL24"/>
</dbReference>
<sequence>MSHKTEIDGFDGHQINPGHGRVHIREDKHMMVFESRKTYRMWSRKRNPRKIAWTEHYRFDHKKSNTDKVENTGRIKRQKVQRGYAGVSLDANAKLRTGAVKTRVQQQRRPQKK</sequence>
<comment type="similarity">
    <text evidence="1">Belongs to the eukaryotic ribosomal protein eL24 family.</text>
</comment>
<feature type="compositionally biased region" description="Basic and acidic residues" evidence="4">
    <location>
        <begin position="1"/>
        <end position="11"/>
    </location>
</feature>
<dbReference type="GO" id="GO:0003735">
    <property type="term" value="F:structural constituent of ribosome"/>
    <property type="evidence" value="ECO:0007669"/>
    <property type="project" value="InterPro"/>
</dbReference>
<feature type="compositionally biased region" description="Basic and acidic residues" evidence="4">
    <location>
        <begin position="64"/>
        <end position="73"/>
    </location>
</feature>
<evidence type="ECO:0000313" key="7">
    <source>
        <dbReference type="Proteomes" id="UP000179807"/>
    </source>
</evidence>
<organism evidence="6 7">
    <name type="scientific">Tritrichomonas foetus</name>
    <dbReference type="NCBI Taxonomy" id="1144522"/>
    <lineage>
        <taxon>Eukaryota</taxon>
        <taxon>Metamonada</taxon>
        <taxon>Parabasalia</taxon>
        <taxon>Tritrichomonadida</taxon>
        <taxon>Tritrichomonadidae</taxon>
        <taxon>Tritrichomonas</taxon>
    </lineage>
</organism>
<feature type="domain" description="Large ribosomal subunit protein eL24-related N-terminal" evidence="5">
    <location>
        <begin position="4"/>
        <end position="67"/>
    </location>
</feature>
<accession>A0A1J4KSG8</accession>
<dbReference type="PANTHER" id="PTHR10792:SF1">
    <property type="entry name" value="RIBOSOMAL PROTEIN L24"/>
    <property type="match status" value="1"/>
</dbReference>
<keyword evidence="7" id="KW-1185">Reference proteome</keyword>
<reference evidence="6" key="1">
    <citation type="submission" date="2016-10" db="EMBL/GenBank/DDBJ databases">
        <authorList>
            <person name="Benchimol M."/>
            <person name="Almeida L.G."/>
            <person name="Vasconcelos A.T."/>
            <person name="Perreira-Neves A."/>
            <person name="Rosa I.A."/>
            <person name="Tasca T."/>
            <person name="Bogo M.R."/>
            <person name="de Souza W."/>
        </authorList>
    </citation>
    <scope>NUCLEOTIDE SEQUENCE [LARGE SCALE GENOMIC DNA]</scope>
    <source>
        <strain evidence="6">K</strain>
    </source>
</reference>
<comment type="caution">
    <text evidence="6">The sequence shown here is derived from an EMBL/GenBank/DDBJ whole genome shotgun (WGS) entry which is preliminary data.</text>
</comment>
<keyword evidence="2 6" id="KW-0689">Ribosomal protein</keyword>
<evidence type="ECO:0000256" key="1">
    <source>
        <dbReference type="ARBA" id="ARBA00005647"/>
    </source>
</evidence>
<evidence type="ECO:0000256" key="4">
    <source>
        <dbReference type="SAM" id="MobiDB-lite"/>
    </source>
</evidence>
<evidence type="ECO:0000256" key="3">
    <source>
        <dbReference type="ARBA" id="ARBA00023274"/>
    </source>
</evidence>
<dbReference type="InterPro" id="IPR000988">
    <property type="entry name" value="Ribosomal_eL24-rel_N"/>
</dbReference>
<proteinExistence type="inferred from homology"/>
<protein>
    <submittedName>
        <fullName evidence="6">Ribosomal protein L24e</fullName>
    </submittedName>
</protein>
<evidence type="ECO:0000256" key="2">
    <source>
        <dbReference type="ARBA" id="ARBA00022980"/>
    </source>
</evidence>
<feature type="region of interest" description="Disordered" evidence="4">
    <location>
        <begin position="64"/>
        <end position="83"/>
    </location>
</feature>
<dbReference type="Gene3D" id="2.30.170.20">
    <property type="entry name" value="Ribosomal protein L24e"/>
    <property type="match status" value="1"/>
</dbReference>
<dbReference type="AlphaFoldDB" id="A0A1J4KSG8"/>
<dbReference type="GeneID" id="94849346"/>
<dbReference type="Pfam" id="PF01246">
    <property type="entry name" value="Ribosomal_L24e"/>
    <property type="match status" value="1"/>
</dbReference>
<dbReference type="SUPFAM" id="SSF57716">
    <property type="entry name" value="Glucocorticoid receptor-like (DNA-binding domain)"/>
    <property type="match status" value="1"/>
</dbReference>
<dbReference type="EMBL" id="MLAK01000406">
    <property type="protein sequence ID" value="OHT14241.1"/>
    <property type="molecule type" value="Genomic_DNA"/>
</dbReference>
<feature type="region of interest" description="Disordered" evidence="4">
    <location>
        <begin position="1"/>
        <end position="20"/>
    </location>
</feature>
<gene>
    <name evidence="6" type="ORF">TRFO_43130</name>
</gene>
<evidence type="ECO:0000313" key="6">
    <source>
        <dbReference type="EMBL" id="OHT14241.1"/>
    </source>
</evidence>
<dbReference type="Proteomes" id="UP000179807">
    <property type="component" value="Unassembled WGS sequence"/>
</dbReference>
<dbReference type="GO" id="GO:0002181">
    <property type="term" value="P:cytoplasmic translation"/>
    <property type="evidence" value="ECO:0007669"/>
    <property type="project" value="TreeGrafter"/>
</dbReference>
<dbReference type="VEuPathDB" id="TrichDB:TRFO_43130"/>
<dbReference type="GO" id="GO:0022625">
    <property type="term" value="C:cytosolic large ribosomal subunit"/>
    <property type="evidence" value="ECO:0007669"/>
    <property type="project" value="TreeGrafter"/>
</dbReference>
<name>A0A1J4KSG8_9EUKA</name>